<dbReference type="GeneID" id="104720528"/>
<dbReference type="InterPro" id="IPR002068">
    <property type="entry name" value="A-crystallin/Hsp20_dom"/>
</dbReference>
<dbReference type="PANTHER" id="PTHR11527">
    <property type="entry name" value="HEAT-SHOCK PROTEIN 20 FAMILY MEMBER"/>
    <property type="match status" value="1"/>
</dbReference>
<gene>
    <name evidence="6" type="primary">LOC104720528</name>
</gene>
<dbReference type="Gene3D" id="2.60.40.790">
    <property type="match status" value="1"/>
</dbReference>
<reference evidence="5" key="1">
    <citation type="journal article" date="2014" name="Nat. Commun.">
        <title>The emerging biofuel crop Camelina sativa retains a highly undifferentiated hexaploid genome structure.</title>
        <authorList>
            <person name="Kagale S."/>
            <person name="Koh C."/>
            <person name="Nixon J."/>
            <person name="Bollina V."/>
            <person name="Clarke W.E."/>
            <person name="Tuteja R."/>
            <person name="Spillane C."/>
            <person name="Robinson S.J."/>
            <person name="Links M.G."/>
            <person name="Clarke C."/>
            <person name="Higgins E.E."/>
            <person name="Huebert T."/>
            <person name="Sharpe A.G."/>
            <person name="Parkin I.A."/>
        </authorList>
    </citation>
    <scope>NUCLEOTIDE SEQUENCE [LARGE SCALE GENOMIC DNA]</scope>
    <source>
        <strain evidence="5">cv. DH55</strain>
    </source>
</reference>
<sequence>MTLAALSAWSKYHSQLYKIAGVVQVTGEVSFKLSSPKANSLARDIAQSVTKDGRFTCYLAKGGPAWLHARIEEERCRGDIGKKVALQVKHSFANDFSLREPVFVTVNVKYIYERRMILPPAVSVPRGAPAEVLQRTWLSDGGIFLYPFRRYQEWSGGLTALIDWMESSNSHIFKINVPGYNKDDIKVQIEEGNVLSIRGEGLKKEDKKKEEDLVWHVAEREAFSGKGEFLRRVELPENVKVDQVKAYVENGVRTVVVPKDTSPKSSKIRNVTITRKL</sequence>
<evidence type="ECO:0000313" key="6">
    <source>
        <dbReference type="RefSeq" id="XP_010436722.2"/>
    </source>
</evidence>
<keyword evidence="5" id="KW-1185">Reference proteome</keyword>
<evidence type="ECO:0000313" key="5">
    <source>
        <dbReference type="Proteomes" id="UP000694864"/>
    </source>
</evidence>
<evidence type="ECO:0000256" key="1">
    <source>
        <dbReference type="ARBA" id="ARBA00023016"/>
    </source>
</evidence>
<organism evidence="5 6">
    <name type="scientific">Camelina sativa</name>
    <name type="common">False flax</name>
    <name type="synonym">Myagrum sativum</name>
    <dbReference type="NCBI Taxonomy" id="90675"/>
    <lineage>
        <taxon>Eukaryota</taxon>
        <taxon>Viridiplantae</taxon>
        <taxon>Streptophyta</taxon>
        <taxon>Embryophyta</taxon>
        <taxon>Tracheophyta</taxon>
        <taxon>Spermatophyta</taxon>
        <taxon>Magnoliopsida</taxon>
        <taxon>eudicotyledons</taxon>
        <taxon>Gunneridae</taxon>
        <taxon>Pentapetalae</taxon>
        <taxon>rosids</taxon>
        <taxon>malvids</taxon>
        <taxon>Brassicales</taxon>
        <taxon>Brassicaceae</taxon>
        <taxon>Camelineae</taxon>
        <taxon>Camelina</taxon>
    </lineage>
</organism>
<keyword evidence="1" id="KW-0346">Stress response</keyword>
<dbReference type="InterPro" id="IPR008978">
    <property type="entry name" value="HSP20-like_chaperone"/>
</dbReference>
<dbReference type="SUPFAM" id="SSF49764">
    <property type="entry name" value="HSP20-like chaperones"/>
    <property type="match status" value="1"/>
</dbReference>
<evidence type="ECO:0000256" key="2">
    <source>
        <dbReference type="PROSITE-ProRule" id="PRU00285"/>
    </source>
</evidence>
<evidence type="ECO:0000259" key="4">
    <source>
        <dbReference type="PROSITE" id="PS01031"/>
    </source>
</evidence>
<name>A0ABM0U6N1_CAMSA</name>
<dbReference type="InterPro" id="IPR031107">
    <property type="entry name" value="Small_HSP"/>
</dbReference>
<dbReference type="RefSeq" id="XP_010436722.2">
    <property type="nucleotide sequence ID" value="XM_010438420.2"/>
</dbReference>
<evidence type="ECO:0000256" key="3">
    <source>
        <dbReference type="RuleBase" id="RU003616"/>
    </source>
</evidence>
<feature type="domain" description="SHSP" evidence="4">
    <location>
        <begin position="152"/>
        <end position="274"/>
    </location>
</feature>
<dbReference type="Pfam" id="PF00011">
    <property type="entry name" value="HSP20"/>
    <property type="match status" value="1"/>
</dbReference>
<proteinExistence type="inferred from homology"/>
<comment type="similarity">
    <text evidence="2 3">Belongs to the small heat shock protein (HSP20) family.</text>
</comment>
<dbReference type="PROSITE" id="PS01031">
    <property type="entry name" value="SHSP"/>
    <property type="match status" value="1"/>
</dbReference>
<reference evidence="6" key="2">
    <citation type="submission" date="2025-08" db="UniProtKB">
        <authorList>
            <consortium name="RefSeq"/>
        </authorList>
    </citation>
    <scope>IDENTIFICATION</scope>
    <source>
        <tissue evidence="6">Leaf</tissue>
    </source>
</reference>
<dbReference type="CDD" id="cd06472">
    <property type="entry name" value="ACD_ScHsp26_like"/>
    <property type="match status" value="1"/>
</dbReference>
<dbReference type="Proteomes" id="UP000694864">
    <property type="component" value="Chromosome 10"/>
</dbReference>
<protein>
    <submittedName>
        <fullName evidence="6">21.9 kDa heat shock protein-like</fullName>
    </submittedName>
</protein>
<accession>A0ABM0U6N1</accession>